<dbReference type="SUPFAM" id="SSF52540">
    <property type="entry name" value="P-loop containing nucleoside triphosphate hydrolases"/>
    <property type="match status" value="1"/>
</dbReference>
<dbReference type="EC" id="2.7.1.24" evidence="5 6"/>
<evidence type="ECO:0000256" key="3">
    <source>
        <dbReference type="ARBA" id="ARBA00022840"/>
    </source>
</evidence>
<comment type="similarity">
    <text evidence="1 5">Belongs to the CoaE family.</text>
</comment>
<keyword evidence="5" id="KW-0808">Transferase</keyword>
<keyword evidence="8" id="KW-1185">Reference proteome</keyword>
<dbReference type="PROSITE" id="PS51219">
    <property type="entry name" value="DPCK"/>
    <property type="match status" value="1"/>
</dbReference>
<comment type="function">
    <text evidence="5">Catalyzes the phosphorylation of the 3'-hydroxyl group of dephosphocoenzyme A to form coenzyme A.</text>
</comment>
<dbReference type="GO" id="GO:0005524">
    <property type="term" value="F:ATP binding"/>
    <property type="evidence" value="ECO:0007669"/>
    <property type="project" value="UniProtKB-UniRule"/>
</dbReference>
<dbReference type="RefSeq" id="WP_120176217.1">
    <property type="nucleotide sequence ID" value="NZ_AP018786.1"/>
</dbReference>
<protein>
    <recommendedName>
        <fullName evidence="5 6">Dephospho-CoA kinase</fullName>
        <ecNumber evidence="5 6">2.7.1.24</ecNumber>
    </recommendedName>
    <alternativeName>
        <fullName evidence="5">Dephosphocoenzyme A kinase</fullName>
    </alternativeName>
</protein>
<keyword evidence="2 5" id="KW-0547">Nucleotide-binding</keyword>
<comment type="catalytic activity">
    <reaction evidence="5">
        <text>3'-dephospho-CoA + ATP = ADP + CoA + H(+)</text>
        <dbReference type="Rhea" id="RHEA:18245"/>
        <dbReference type="ChEBI" id="CHEBI:15378"/>
        <dbReference type="ChEBI" id="CHEBI:30616"/>
        <dbReference type="ChEBI" id="CHEBI:57287"/>
        <dbReference type="ChEBI" id="CHEBI:57328"/>
        <dbReference type="ChEBI" id="CHEBI:456216"/>
        <dbReference type="EC" id="2.7.1.24"/>
    </reaction>
</comment>
<dbReference type="InterPro" id="IPR027417">
    <property type="entry name" value="P-loop_NTPase"/>
</dbReference>
<feature type="binding site" evidence="5">
    <location>
        <begin position="12"/>
        <end position="17"/>
    </location>
    <ligand>
        <name>ATP</name>
        <dbReference type="ChEBI" id="CHEBI:30616"/>
    </ligand>
</feature>
<dbReference type="KEGG" id="sutt:SUTMEG_04090"/>
<dbReference type="HAMAP" id="MF_00376">
    <property type="entry name" value="Dephospho_CoA_kinase"/>
    <property type="match status" value="1"/>
</dbReference>
<reference evidence="7 8" key="1">
    <citation type="journal article" date="2018" name="Int. J. Syst. Evol. Microbiol.">
        <title>Mesosutterella multiformis gen. nov., sp. nov., a member of the family Sutterellaceae and Sutterella megalosphaeroides sp. nov., isolated from human faeces.</title>
        <authorList>
            <person name="Sakamoto M."/>
            <person name="Ikeyama N."/>
            <person name="Kunihiro T."/>
            <person name="Iino T."/>
            <person name="Yuki M."/>
            <person name="Ohkuma M."/>
        </authorList>
    </citation>
    <scope>NUCLEOTIDE SEQUENCE [LARGE SCALE GENOMIC DNA]</scope>
    <source>
        <strain evidence="7 8">6FBBBH3</strain>
    </source>
</reference>
<dbReference type="AlphaFoldDB" id="A0A2Z6IBS4"/>
<dbReference type="EMBL" id="AP018786">
    <property type="protein sequence ID" value="BBF22518.1"/>
    <property type="molecule type" value="Genomic_DNA"/>
</dbReference>
<gene>
    <name evidence="5 7" type="primary">coaE</name>
    <name evidence="7" type="ORF">SUTMEG_04090</name>
</gene>
<proteinExistence type="inferred from homology"/>
<evidence type="ECO:0000256" key="2">
    <source>
        <dbReference type="ARBA" id="ARBA00022741"/>
    </source>
</evidence>
<keyword evidence="3 5" id="KW-0067">ATP-binding</keyword>
<evidence type="ECO:0000256" key="4">
    <source>
        <dbReference type="ARBA" id="ARBA00022993"/>
    </source>
</evidence>
<dbReference type="UniPathway" id="UPA00241">
    <property type="reaction ID" value="UER00356"/>
</dbReference>
<organism evidence="7 8">
    <name type="scientific">Sutterella megalosphaeroides</name>
    <dbReference type="NCBI Taxonomy" id="2494234"/>
    <lineage>
        <taxon>Bacteria</taxon>
        <taxon>Pseudomonadati</taxon>
        <taxon>Pseudomonadota</taxon>
        <taxon>Betaproteobacteria</taxon>
        <taxon>Burkholderiales</taxon>
        <taxon>Sutterellaceae</taxon>
        <taxon>Sutterella</taxon>
    </lineage>
</organism>
<accession>A0A2Z6IBS4</accession>
<comment type="pathway">
    <text evidence="5">Cofactor biosynthesis; coenzyme A biosynthesis; CoA from (R)-pantothenate: step 5/5.</text>
</comment>
<dbReference type="Gene3D" id="3.40.50.300">
    <property type="entry name" value="P-loop containing nucleotide triphosphate hydrolases"/>
    <property type="match status" value="1"/>
</dbReference>
<dbReference type="GO" id="GO:0004140">
    <property type="term" value="F:dephospho-CoA kinase activity"/>
    <property type="evidence" value="ECO:0007669"/>
    <property type="project" value="UniProtKB-UniRule"/>
</dbReference>
<keyword evidence="4 5" id="KW-0173">Coenzyme A biosynthesis</keyword>
<evidence type="ECO:0000313" key="8">
    <source>
        <dbReference type="Proteomes" id="UP000271003"/>
    </source>
</evidence>
<dbReference type="OrthoDB" id="9812943at2"/>
<dbReference type="InterPro" id="IPR001977">
    <property type="entry name" value="Depp_CoAkinase"/>
</dbReference>
<dbReference type="Proteomes" id="UP000271003">
    <property type="component" value="Chromosome"/>
</dbReference>
<sequence length="206" mass="22021">MPYLLGLTGGIGSGKSTAAAAFARLGVPVVDADALSRAVTAAGGRAIEAVRAHFGDAFITPEGAMDRSAMRELVFSDPEKRRELERVLAPHLEAEISEGIRAALDAARERALPYALFDCPLLAERPAWRKACAKVLVVDLAEEEQIARVMCRSHLPESAVRAILAAQASRAERLVIADYVLYNGGTPEALERAVQTLHTNFLSACG</sequence>
<dbReference type="GO" id="GO:0005737">
    <property type="term" value="C:cytoplasm"/>
    <property type="evidence" value="ECO:0007669"/>
    <property type="project" value="UniProtKB-SubCell"/>
</dbReference>
<keyword evidence="5" id="KW-0963">Cytoplasm</keyword>
<evidence type="ECO:0000256" key="1">
    <source>
        <dbReference type="ARBA" id="ARBA00009018"/>
    </source>
</evidence>
<keyword evidence="5 7" id="KW-0418">Kinase</keyword>
<evidence type="ECO:0000313" key="7">
    <source>
        <dbReference type="EMBL" id="BBF22518.1"/>
    </source>
</evidence>
<dbReference type="Pfam" id="PF01121">
    <property type="entry name" value="CoaE"/>
    <property type="match status" value="1"/>
</dbReference>
<name>A0A2Z6IBS4_9BURK</name>
<dbReference type="PANTHER" id="PTHR10695">
    <property type="entry name" value="DEPHOSPHO-COA KINASE-RELATED"/>
    <property type="match status" value="1"/>
</dbReference>
<dbReference type="PANTHER" id="PTHR10695:SF46">
    <property type="entry name" value="BIFUNCTIONAL COENZYME A SYNTHASE-RELATED"/>
    <property type="match status" value="1"/>
</dbReference>
<evidence type="ECO:0000256" key="5">
    <source>
        <dbReference type="HAMAP-Rule" id="MF_00376"/>
    </source>
</evidence>
<dbReference type="NCBIfam" id="TIGR00152">
    <property type="entry name" value="dephospho-CoA kinase"/>
    <property type="match status" value="1"/>
</dbReference>
<comment type="subcellular location">
    <subcellularLocation>
        <location evidence="5">Cytoplasm</location>
    </subcellularLocation>
</comment>
<dbReference type="CDD" id="cd02022">
    <property type="entry name" value="DPCK"/>
    <property type="match status" value="1"/>
</dbReference>
<dbReference type="GO" id="GO:0015937">
    <property type="term" value="P:coenzyme A biosynthetic process"/>
    <property type="evidence" value="ECO:0007669"/>
    <property type="project" value="UniProtKB-UniRule"/>
</dbReference>
<evidence type="ECO:0000256" key="6">
    <source>
        <dbReference type="NCBIfam" id="TIGR00152"/>
    </source>
</evidence>